<dbReference type="GO" id="GO:0010011">
    <property type="term" value="F:auxin binding"/>
    <property type="evidence" value="ECO:0007669"/>
    <property type="project" value="UniProtKB-ARBA"/>
</dbReference>
<dbReference type="SMART" id="SM00367">
    <property type="entry name" value="LRR_CC"/>
    <property type="match status" value="6"/>
</dbReference>
<keyword evidence="11" id="KW-1185">Reference proteome</keyword>
<dbReference type="SUPFAM" id="SSF52047">
    <property type="entry name" value="RNI-like"/>
    <property type="match status" value="1"/>
</dbReference>
<reference evidence="10" key="2">
    <citation type="submission" date="2018-04" db="EMBL/GenBank/DDBJ databases">
        <title>OnivRS2 (Oryza nivara Reference Sequence Version 2).</title>
        <authorList>
            <person name="Zhang J."/>
            <person name="Kudrna D."/>
            <person name="Lee S."/>
            <person name="Talag J."/>
            <person name="Rajasekar S."/>
            <person name="Welchert J."/>
            <person name="Hsing Y.-I."/>
            <person name="Wing R.A."/>
        </authorList>
    </citation>
    <scope>NUCLEOTIDE SEQUENCE [LARGE SCALE GENOMIC DNA]</scope>
    <source>
        <strain evidence="10">SL10</strain>
    </source>
</reference>
<dbReference type="GO" id="GO:0031146">
    <property type="term" value="P:SCF-dependent proteasomal ubiquitin-dependent protein catabolic process"/>
    <property type="evidence" value="ECO:0007669"/>
    <property type="project" value="TreeGrafter"/>
</dbReference>
<evidence type="ECO:0000256" key="3">
    <source>
        <dbReference type="ARBA" id="ARBA00022786"/>
    </source>
</evidence>
<evidence type="ECO:0000256" key="1">
    <source>
        <dbReference type="ARBA" id="ARBA00004123"/>
    </source>
</evidence>
<evidence type="ECO:0000313" key="10">
    <source>
        <dbReference type="EnsemblPlants" id="ONIVA11G14450.1"/>
    </source>
</evidence>
<dbReference type="eggNOG" id="KOG0925">
    <property type="taxonomic scope" value="Eukaryota"/>
</dbReference>
<feature type="compositionally biased region" description="Basic residues" evidence="7">
    <location>
        <begin position="24"/>
        <end position="45"/>
    </location>
</feature>
<dbReference type="PANTHER" id="PTHR16134">
    <property type="entry name" value="F-BOX/TPR REPEAT PROTEIN POF3"/>
    <property type="match status" value="1"/>
</dbReference>
<dbReference type="InterPro" id="IPR041567">
    <property type="entry name" value="COI1_F-box"/>
</dbReference>
<evidence type="ECO:0000256" key="4">
    <source>
        <dbReference type="ARBA" id="ARBA00023242"/>
    </source>
</evidence>
<dbReference type="HOGENOM" id="CLU_327170_0_0_1"/>
<evidence type="ECO:0000313" key="11">
    <source>
        <dbReference type="Proteomes" id="UP000006591"/>
    </source>
</evidence>
<feature type="compositionally biased region" description="Basic and acidic residues" evidence="7">
    <location>
        <begin position="10"/>
        <end position="23"/>
    </location>
</feature>
<dbReference type="Gene3D" id="3.40.50.300">
    <property type="entry name" value="P-loop containing nucleotide triphosphate hydrolases"/>
    <property type="match status" value="1"/>
</dbReference>
<evidence type="ECO:0000256" key="2">
    <source>
        <dbReference type="ARBA" id="ARBA00004906"/>
    </source>
</evidence>
<dbReference type="Pfam" id="PF18791">
    <property type="entry name" value="Transp_inhibit"/>
    <property type="match status" value="1"/>
</dbReference>
<dbReference type="FunFam" id="1.20.1280.50:FF:000006">
    <property type="entry name" value="Transport inhibitor response 1"/>
    <property type="match status" value="1"/>
</dbReference>
<comment type="pathway">
    <text evidence="2">Protein modification; protein ubiquitination.</text>
</comment>
<organism evidence="10">
    <name type="scientific">Oryza nivara</name>
    <name type="common">Indian wild rice</name>
    <name type="synonym">Oryza sativa f. spontanea</name>
    <dbReference type="NCBI Taxonomy" id="4536"/>
    <lineage>
        <taxon>Eukaryota</taxon>
        <taxon>Viridiplantae</taxon>
        <taxon>Streptophyta</taxon>
        <taxon>Embryophyta</taxon>
        <taxon>Tracheophyta</taxon>
        <taxon>Spermatophyta</taxon>
        <taxon>Magnoliopsida</taxon>
        <taxon>Liliopsida</taxon>
        <taxon>Poales</taxon>
        <taxon>Poaceae</taxon>
        <taxon>BOP clade</taxon>
        <taxon>Oryzoideae</taxon>
        <taxon>Oryzeae</taxon>
        <taxon>Oryzinae</taxon>
        <taxon>Oryza</taxon>
    </lineage>
</organism>
<dbReference type="Proteomes" id="UP000006591">
    <property type="component" value="Chromosome 11"/>
</dbReference>
<keyword evidence="5" id="KW-0927">Auxin signaling pathway</keyword>
<dbReference type="InterPro" id="IPR032675">
    <property type="entry name" value="LRR_dom_sf"/>
</dbReference>
<dbReference type="InterPro" id="IPR041101">
    <property type="entry name" value="Transp_inhibit"/>
</dbReference>
<feature type="region of interest" description="Disordered" evidence="7">
    <location>
        <begin position="1"/>
        <end position="65"/>
    </location>
</feature>
<sequence length="880" mass="97905">MGTERKRKVSREPLRRGRQDLRLRQTRRRRHHQRHRRPRRRRRRGQPAPNRRGTSSPKTLEKRHTLPMWQQKDDFLTVLHDNQALILVGETGSGKHSDGIAPQYLDPQIHRSAAIGSGEWHSGFQYGVDKVFQPLPSSPSMGHELLCWGSVLSGESVFRPLPSLPSTGQSAFPSATALHLVCLYSFCCQLVGFTILYSTTDDLHGHCFMRRKFMDVLEHLKMAIAGIIGQHKYTHITLKPSYAMYYVDLVMKQATLCSFLNFIHNKTRGILHTLRRKTLTSTPPLAGATATLSTPCLAAGECPCVRRRRRRHMVFFPEEVVEHILGFLASHRDRNAVSLVCREWYRVERLSRRSVLVCNCYAARPERVHARFPGLRSLSVKGRPRFVPAGWGAAARPWVAACVAACPGLEELRLKRMVVTDGCLKLLACSFPNLKSLVLVGCQGFSTDGLATVATNCRFMKELDLQESLVEDRDSRWLGCFPKPSTLLESLNFSCLTGEVNSPALEILVARSPNLRSLRLNRSVPLDVLARILCRRPRLVDLCTGSFVRGNIVGAYAGLFNSFQHCSLLKSLSGFWDATSLFIPVIAPVCKNLTCLNLSSAPMVRSAYLIEFICQCKKLQQLWVLDHIGDEGLKIIASSCIQLQELRVFPANANARASTVTEEGLVAISAGCNKLQSVLYFCQRMTNSALITVAKNCPRFTSFRLCVLDPGSADAVTGQPLDEGFGAIVQSCKGLRRLCLSGLLTDTVFLYIGMYAERLEMLSVAFAGDTDDGMTYVLNGCKNLKKLEIRDSPFGDSALLAGMHQYEAMRSLWLSSCNVTLGGCKSLAASMANLNIEVMNRAASINEADNANDAKKVKKLYIYRTVAGPRGDAPEFISTF</sequence>
<dbReference type="AlphaFoldDB" id="A0A0E0J2D9"/>
<dbReference type="PANTHER" id="PTHR16134:SF59">
    <property type="entry name" value="TRANSPORT INHIBITOR RESPONSE 1-LIKE PROTEIN OS11G0515500"/>
    <property type="match status" value="1"/>
</dbReference>
<protein>
    <recommendedName>
        <fullName evidence="12">F-box domain-containing protein</fullName>
    </recommendedName>
</protein>
<dbReference type="GO" id="GO:0005634">
    <property type="term" value="C:nucleus"/>
    <property type="evidence" value="ECO:0007669"/>
    <property type="project" value="UniProtKB-SubCell"/>
</dbReference>
<accession>A0A0E0J2D9</accession>
<evidence type="ECO:0000256" key="5">
    <source>
        <dbReference type="ARBA" id="ARBA00023294"/>
    </source>
</evidence>
<name>A0A0E0J2D9_ORYNI</name>
<dbReference type="GO" id="GO:0019005">
    <property type="term" value="C:SCF ubiquitin ligase complex"/>
    <property type="evidence" value="ECO:0007669"/>
    <property type="project" value="TreeGrafter"/>
</dbReference>
<dbReference type="STRING" id="4536.A0A0E0J2D9"/>
<dbReference type="eggNOG" id="KOG1947">
    <property type="taxonomic scope" value="Eukaryota"/>
</dbReference>
<keyword evidence="4" id="KW-0539">Nucleus</keyword>
<feature type="domain" description="Transport inhibitor response 1" evidence="9">
    <location>
        <begin position="373"/>
        <end position="414"/>
    </location>
</feature>
<dbReference type="Pfam" id="PF18511">
    <property type="entry name" value="F-box_5"/>
    <property type="match status" value="1"/>
</dbReference>
<reference evidence="10" key="1">
    <citation type="submission" date="2015-04" db="UniProtKB">
        <authorList>
            <consortium name="EnsemblPlants"/>
        </authorList>
    </citation>
    <scope>IDENTIFICATION</scope>
    <source>
        <strain evidence="10">SL10</strain>
    </source>
</reference>
<comment type="subcellular location">
    <subcellularLocation>
        <location evidence="1">Nucleus</location>
    </subcellularLocation>
</comment>
<evidence type="ECO:0000259" key="9">
    <source>
        <dbReference type="Pfam" id="PF18791"/>
    </source>
</evidence>
<evidence type="ECO:0008006" key="12">
    <source>
        <dbReference type="Google" id="ProtNLM"/>
    </source>
</evidence>
<dbReference type="Gramene" id="ONIVA11G14450.1">
    <property type="protein sequence ID" value="ONIVA11G14450.1"/>
    <property type="gene ID" value="ONIVA11G14450"/>
</dbReference>
<proteinExistence type="predicted"/>
<keyword evidence="3" id="KW-0833">Ubl conjugation pathway</keyword>
<evidence type="ECO:0000256" key="7">
    <source>
        <dbReference type="SAM" id="MobiDB-lite"/>
    </source>
</evidence>
<dbReference type="GO" id="GO:0009734">
    <property type="term" value="P:auxin-activated signaling pathway"/>
    <property type="evidence" value="ECO:0007669"/>
    <property type="project" value="UniProtKB-KW"/>
</dbReference>
<comment type="subunit">
    <text evidence="6">Part of a SCF (SKP1-cullin-F-box) protein ligase complex. May interact with auxin and auxin-responsive proteins.</text>
</comment>
<dbReference type="EnsemblPlants" id="ONIVA11G14450.1">
    <property type="protein sequence ID" value="ONIVA11G14450.1"/>
    <property type="gene ID" value="ONIVA11G14450"/>
</dbReference>
<dbReference type="FunFam" id="3.80.10.10:FF:000029">
    <property type="entry name" value="Transport inhibitor response 1"/>
    <property type="match status" value="1"/>
</dbReference>
<dbReference type="Gene3D" id="3.80.10.10">
    <property type="entry name" value="Ribonuclease Inhibitor"/>
    <property type="match status" value="1"/>
</dbReference>
<dbReference type="Gene3D" id="1.20.1280.50">
    <property type="match status" value="1"/>
</dbReference>
<dbReference type="InterPro" id="IPR006553">
    <property type="entry name" value="Leu-rich_rpt_Cys-con_subtyp"/>
</dbReference>
<dbReference type="InterPro" id="IPR027417">
    <property type="entry name" value="P-loop_NTPase"/>
</dbReference>
<feature type="domain" description="COI1 F-box" evidence="8">
    <location>
        <begin position="315"/>
        <end position="353"/>
    </location>
</feature>
<evidence type="ECO:0000256" key="6">
    <source>
        <dbReference type="ARBA" id="ARBA00064183"/>
    </source>
</evidence>
<dbReference type="CDD" id="cd22159">
    <property type="entry name" value="F-box_AtTIR1-like"/>
    <property type="match status" value="1"/>
</dbReference>
<evidence type="ECO:0000259" key="8">
    <source>
        <dbReference type="Pfam" id="PF18511"/>
    </source>
</evidence>
<dbReference type="OMA" id="HYAGLEC"/>
<dbReference type="GO" id="GO:0010152">
    <property type="term" value="P:pollen maturation"/>
    <property type="evidence" value="ECO:0007669"/>
    <property type="project" value="UniProtKB-ARBA"/>
</dbReference>